<evidence type="ECO:0000259" key="2">
    <source>
        <dbReference type="Pfam" id="PF03221"/>
    </source>
</evidence>
<evidence type="ECO:0000313" key="4">
    <source>
        <dbReference type="Proteomes" id="UP000324800"/>
    </source>
</evidence>
<comment type="caution">
    <text evidence="3">The sequence shown here is derived from an EMBL/GenBank/DDBJ whole genome shotgun (WGS) entry which is preliminary data.</text>
</comment>
<dbReference type="EMBL" id="SNRW01003449">
    <property type="protein sequence ID" value="KAA6389817.1"/>
    <property type="molecule type" value="Genomic_DNA"/>
</dbReference>
<feature type="domain" description="HTH CENPB-type" evidence="2">
    <location>
        <begin position="117"/>
        <end position="181"/>
    </location>
</feature>
<reference evidence="3 4" key="1">
    <citation type="submission" date="2019-03" db="EMBL/GenBank/DDBJ databases">
        <title>Single cell metagenomics reveals metabolic interactions within the superorganism composed of flagellate Streblomastix strix and complex community of Bacteroidetes bacteria on its surface.</title>
        <authorList>
            <person name="Treitli S.C."/>
            <person name="Kolisko M."/>
            <person name="Husnik F."/>
            <person name="Keeling P."/>
            <person name="Hampl V."/>
        </authorList>
    </citation>
    <scope>NUCLEOTIDE SEQUENCE [LARGE SCALE GENOMIC DNA]</scope>
    <source>
        <strain evidence="3">ST1C</strain>
    </source>
</reference>
<organism evidence="3 4">
    <name type="scientific">Streblomastix strix</name>
    <dbReference type="NCBI Taxonomy" id="222440"/>
    <lineage>
        <taxon>Eukaryota</taxon>
        <taxon>Metamonada</taxon>
        <taxon>Preaxostyla</taxon>
        <taxon>Oxymonadida</taxon>
        <taxon>Streblomastigidae</taxon>
        <taxon>Streblomastix</taxon>
    </lineage>
</organism>
<gene>
    <name evidence="3" type="ORF">EZS28_014659</name>
</gene>
<evidence type="ECO:0000313" key="3">
    <source>
        <dbReference type="EMBL" id="KAA6389817.1"/>
    </source>
</evidence>
<dbReference type="InterPro" id="IPR006600">
    <property type="entry name" value="HTH_CenpB_DNA-bd_dom"/>
</dbReference>
<dbReference type="Proteomes" id="UP000324800">
    <property type="component" value="Unassembled WGS sequence"/>
</dbReference>
<accession>A0A5J4W4J8</accession>
<proteinExistence type="predicted"/>
<evidence type="ECO:0000256" key="1">
    <source>
        <dbReference type="ARBA" id="ARBA00023125"/>
    </source>
</evidence>
<dbReference type="AlphaFoldDB" id="A0A5J4W4J8"/>
<protein>
    <recommendedName>
        <fullName evidence="2">HTH CENPB-type domain-containing protein</fullName>
    </recommendedName>
</protein>
<sequence length="339" mass="39104">MQQLDYSILPVTTTLNLDDETYTNSTVDAMKIDPSIEFDRPGEKKATQQQIHQYLSQLNPSGSIIQDLINVKFKFNIKTSCVAQYDTSLESSFYRALRQYRKGNQIQKQGRPKLLNDKMEIELIEWVKRLNQLGVYPYVQDLNYMAINLRNKYKNEENQLGSIDQTYGYNFVKRHSELKFGRSHNLDKMRARNCTQKVLAPFYIMLKELFGQYLPLPHFIGNIDESSISQFRGKSKLQISVIDDNAYSQPEQSTGIIGATIIPFITAVGSSFATCILLDAAKVPEELQMFTTQNLFFYPCGGWNTKDVFLDLFKSWIVPRGNKEEIDKWSLGKRITADY</sequence>
<dbReference type="Pfam" id="PF03221">
    <property type="entry name" value="HTH_Tnp_Tc5"/>
    <property type="match status" value="1"/>
</dbReference>
<dbReference type="GO" id="GO:0003677">
    <property type="term" value="F:DNA binding"/>
    <property type="evidence" value="ECO:0007669"/>
    <property type="project" value="UniProtKB-KW"/>
</dbReference>
<name>A0A5J4W4J8_9EUKA</name>
<keyword evidence="1" id="KW-0238">DNA-binding</keyword>